<reference evidence="3" key="2">
    <citation type="submission" date="2017-12" db="EMBL/GenBank/DDBJ databases">
        <title>Genome sequence of the Bar-tailed Godwit (Limosa lapponica baueri).</title>
        <authorList>
            <person name="Lima N.C.B."/>
            <person name="Parody-Merino A.M."/>
            <person name="Battley P.F."/>
            <person name="Fidler A.E."/>
            <person name="Prosdocimi F."/>
        </authorList>
    </citation>
    <scope>NUCLEOTIDE SEQUENCE [LARGE SCALE GENOMIC DNA]</scope>
</reference>
<feature type="region of interest" description="Disordered" evidence="1">
    <location>
        <begin position="53"/>
        <end position="89"/>
    </location>
</feature>
<accession>A0A2I0U2N0</accession>
<dbReference type="EMBL" id="KZ506316">
    <property type="protein sequence ID" value="PKU40213.1"/>
    <property type="molecule type" value="Genomic_DNA"/>
</dbReference>
<keyword evidence="3" id="KW-1185">Reference proteome</keyword>
<dbReference type="AlphaFoldDB" id="A0A2I0U2N0"/>
<feature type="region of interest" description="Disordered" evidence="1">
    <location>
        <begin position="167"/>
        <end position="210"/>
    </location>
</feature>
<dbReference type="OrthoDB" id="10541620at2759"/>
<proteinExistence type="predicted"/>
<reference evidence="3" key="1">
    <citation type="submission" date="2017-11" db="EMBL/GenBank/DDBJ databases">
        <authorList>
            <person name="Lima N.C."/>
            <person name="Parody-Merino A.M."/>
            <person name="Battley P.F."/>
            <person name="Fidler A.E."/>
            <person name="Prosdocimi F."/>
        </authorList>
    </citation>
    <scope>NUCLEOTIDE SEQUENCE [LARGE SCALE GENOMIC DNA]</scope>
</reference>
<protein>
    <submittedName>
        <fullName evidence="2">Uncharacterized protein</fullName>
    </submittedName>
</protein>
<evidence type="ECO:0000256" key="1">
    <source>
        <dbReference type="SAM" id="MobiDB-lite"/>
    </source>
</evidence>
<dbReference type="Proteomes" id="UP000233556">
    <property type="component" value="Unassembled WGS sequence"/>
</dbReference>
<name>A0A2I0U2N0_LIMLA</name>
<sequence>MEVKRLPILDWRYLPLSQGTWLRHRLLAEKRQRTNGLVESPAARETRLINHKQCREQQPARHPHPGSPPPAGAAQPHGSNHLASRAAAPTDAVEKTFNISTAAYQSALPAMLALTVTASNQRFMRLYTNVLRGKDYRALAPRLGMREVNISNQHADDKGLAEVIPKPNRADVKQGTSANVVGPAQAKLSEKHKASGKGADPQQRKHQCCV</sequence>
<organism evidence="2 3">
    <name type="scientific">Limosa lapponica baueri</name>
    <dbReference type="NCBI Taxonomy" id="1758121"/>
    <lineage>
        <taxon>Eukaryota</taxon>
        <taxon>Metazoa</taxon>
        <taxon>Chordata</taxon>
        <taxon>Craniata</taxon>
        <taxon>Vertebrata</taxon>
        <taxon>Euteleostomi</taxon>
        <taxon>Archelosauria</taxon>
        <taxon>Archosauria</taxon>
        <taxon>Dinosauria</taxon>
        <taxon>Saurischia</taxon>
        <taxon>Theropoda</taxon>
        <taxon>Coelurosauria</taxon>
        <taxon>Aves</taxon>
        <taxon>Neognathae</taxon>
        <taxon>Neoaves</taxon>
        <taxon>Charadriiformes</taxon>
        <taxon>Scolopacidae</taxon>
        <taxon>Limosa</taxon>
    </lineage>
</organism>
<gene>
    <name evidence="2" type="ORF">llap_9485</name>
</gene>
<evidence type="ECO:0000313" key="2">
    <source>
        <dbReference type="EMBL" id="PKU40213.1"/>
    </source>
</evidence>
<evidence type="ECO:0000313" key="3">
    <source>
        <dbReference type="Proteomes" id="UP000233556"/>
    </source>
</evidence>